<feature type="transmembrane region" description="Helical" evidence="1">
    <location>
        <begin position="31"/>
        <end position="50"/>
    </location>
</feature>
<keyword evidence="1" id="KW-0472">Membrane</keyword>
<keyword evidence="1" id="KW-0812">Transmembrane</keyword>
<proteinExistence type="predicted"/>
<comment type="caution">
    <text evidence="2">The sequence shown here is derived from an EMBL/GenBank/DDBJ whole genome shotgun (WGS) entry which is preliminary data.</text>
</comment>
<keyword evidence="3" id="KW-1185">Reference proteome</keyword>
<dbReference type="InterPro" id="IPR006448">
    <property type="entry name" value="Phage_term_ssu_P27"/>
</dbReference>
<dbReference type="eggNOG" id="ENOG502Z8QS">
    <property type="taxonomic scope" value="Bacteria"/>
</dbReference>
<dbReference type="Pfam" id="PF05119">
    <property type="entry name" value="Terminase_4"/>
    <property type="match status" value="1"/>
</dbReference>
<keyword evidence="1" id="KW-1133">Transmembrane helix</keyword>
<sequence>MALTPGAVKIPKMETAGQRCRGHTHKKRKSNGVLTCWFFQYLIWFSYAAAFDFRSIFSKEIKETGVKTVAKDGSNRGGARPGAGRKPKALTEKISEGRFAEVLMVPAELEGVDVPPVKDFLKSPQKSGRELVAEEVYRETYAWLKVRNCDRLVTVQMVEQYAMSVSRWIQCEEIVSSTGFLAKHPTTGAAIASPYVAMSQSYMKQTNYCWMQIYQIVKENCSVEFSGNTPQDDVMERLLRARKGN</sequence>
<evidence type="ECO:0000313" key="3">
    <source>
        <dbReference type="Proteomes" id="UP000012589"/>
    </source>
</evidence>
<dbReference type="Proteomes" id="UP000012589">
    <property type="component" value="Unassembled WGS sequence"/>
</dbReference>
<dbReference type="STRING" id="1235802.C823_05290"/>
<gene>
    <name evidence="2" type="ORF">C823_05290</name>
</gene>
<protein>
    <recommendedName>
        <fullName evidence="4">Terminase</fullName>
    </recommendedName>
</protein>
<dbReference type="EMBL" id="AQFT01000158">
    <property type="protein sequence ID" value="EMZ19816.1"/>
    <property type="molecule type" value="Genomic_DNA"/>
</dbReference>
<evidence type="ECO:0000256" key="1">
    <source>
        <dbReference type="SAM" id="Phobius"/>
    </source>
</evidence>
<dbReference type="HOGENOM" id="CLU_098979_0_0_9"/>
<evidence type="ECO:0000313" key="2">
    <source>
        <dbReference type="EMBL" id="EMZ19816.1"/>
    </source>
</evidence>
<accession>N1ZV82</accession>
<organism evidence="2 3">
    <name type="scientific">Eubacterium plexicaudatum ASF492</name>
    <dbReference type="NCBI Taxonomy" id="1235802"/>
    <lineage>
        <taxon>Bacteria</taxon>
        <taxon>Bacillati</taxon>
        <taxon>Bacillota</taxon>
        <taxon>Clostridia</taxon>
        <taxon>Eubacteriales</taxon>
        <taxon>Eubacteriaceae</taxon>
        <taxon>Eubacterium</taxon>
    </lineage>
</organism>
<evidence type="ECO:0008006" key="4">
    <source>
        <dbReference type="Google" id="ProtNLM"/>
    </source>
</evidence>
<name>N1ZV82_9FIRM</name>
<dbReference type="AlphaFoldDB" id="N1ZV82"/>
<dbReference type="PATRIC" id="fig|1235802.3.peg.5578"/>
<reference evidence="2 3" key="1">
    <citation type="journal article" date="2014" name="Genome Announc.">
        <title>Draft genome sequences of the altered schaedler flora, a defined bacterial community from gnotobiotic mice.</title>
        <authorList>
            <person name="Wannemuehler M.J."/>
            <person name="Overstreet A.M."/>
            <person name="Ward D.V."/>
            <person name="Phillips G.J."/>
        </authorList>
    </citation>
    <scope>NUCLEOTIDE SEQUENCE [LARGE SCALE GENOMIC DNA]</scope>
    <source>
        <strain evidence="2 3">ASF492</strain>
    </source>
</reference>